<feature type="transmembrane region" description="Helical" evidence="1">
    <location>
        <begin position="179"/>
        <end position="198"/>
    </location>
</feature>
<evidence type="ECO:0000313" key="3">
    <source>
        <dbReference type="EMBL" id="CAK9157574.1"/>
    </source>
</evidence>
<keyword evidence="1" id="KW-0812">Transmembrane</keyword>
<protein>
    <submittedName>
        <fullName evidence="3">Uncharacterized protein</fullName>
    </submittedName>
</protein>
<gene>
    <name evidence="3" type="ORF">ILEXP_LOCUS26135</name>
</gene>
<feature type="signal peptide" evidence="2">
    <location>
        <begin position="1"/>
        <end position="25"/>
    </location>
</feature>
<dbReference type="AlphaFoldDB" id="A0ABC8SK65"/>
<sequence>MLGDIPSILVVWFVFHSNILILVEVDHLQDAPSPYIQIKGVNKETVTIAGSTLQLDGSYTTKSYLQIILERLPVLERSSNGIHTQQAARLQELVEFIQSQDPSMTAINKMRGQVASTRAAFMHWWEFWFVLGKLGLLDALTTIPVSSSASESPSREVSPLEGVIEDMQSRIRRLERWQTINAVLWTFLMSAFVGYSVYQRKHQ</sequence>
<reference evidence="3 4" key="1">
    <citation type="submission" date="2024-02" db="EMBL/GenBank/DDBJ databases">
        <authorList>
            <person name="Vignale AGUSTIN F."/>
            <person name="Sosa J E."/>
            <person name="Modenutti C."/>
        </authorList>
    </citation>
    <scope>NUCLEOTIDE SEQUENCE [LARGE SCALE GENOMIC DNA]</scope>
</reference>
<evidence type="ECO:0000256" key="1">
    <source>
        <dbReference type="SAM" id="Phobius"/>
    </source>
</evidence>
<evidence type="ECO:0000256" key="2">
    <source>
        <dbReference type="SAM" id="SignalP"/>
    </source>
</evidence>
<name>A0ABC8SK65_9AQUA</name>
<proteinExistence type="predicted"/>
<dbReference type="EMBL" id="CAUOFW020003025">
    <property type="protein sequence ID" value="CAK9157574.1"/>
    <property type="molecule type" value="Genomic_DNA"/>
</dbReference>
<keyword evidence="4" id="KW-1185">Reference proteome</keyword>
<feature type="chain" id="PRO_5044856142" evidence="2">
    <location>
        <begin position="26"/>
        <end position="203"/>
    </location>
</feature>
<organism evidence="3 4">
    <name type="scientific">Ilex paraguariensis</name>
    <name type="common">yerba mate</name>
    <dbReference type="NCBI Taxonomy" id="185542"/>
    <lineage>
        <taxon>Eukaryota</taxon>
        <taxon>Viridiplantae</taxon>
        <taxon>Streptophyta</taxon>
        <taxon>Embryophyta</taxon>
        <taxon>Tracheophyta</taxon>
        <taxon>Spermatophyta</taxon>
        <taxon>Magnoliopsida</taxon>
        <taxon>eudicotyledons</taxon>
        <taxon>Gunneridae</taxon>
        <taxon>Pentapetalae</taxon>
        <taxon>asterids</taxon>
        <taxon>campanulids</taxon>
        <taxon>Aquifoliales</taxon>
        <taxon>Aquifoliaceae</taxon>
        <taxon>Ilex</taxon>
    </lineage>
</organism>
<keyword evidence="1" id="KW-1133">Transmembrane helix</keyword>
<evidence type="ECO:0000313" key="4">
    <source>
        <dbReference type="Proteomes" id="UP001642360"/>
    </source>
</evidence>
<keyword evidence="1" id="KW-0472">Membrane</keyword>
<keyword evidence="2" id="KW-0732">Signal</keyword>
<dbReference type="Proteomes" id="UP001642360">
    <property type="component" value="Unassembled WGS sequence"/>
</dbReference>
<accession>A0ABC8SK65</accession>
<comment type="caution">
    <text evidence="3">The sequence shown here is derived from an EMBL/GenBank/DDBJ whole genome shotgun (WGS) entry which is preliminary data.</text>
</comment>